<name>A0A060DHG9_9EUKA</name>
<dbReference type="EMBL" id="CP006629">
    <property type="protein sequence ID" value="AIB09959.1"/>
    <property type="molecule type" value="Genomic_DNA"/>
</dbReference>
<gene>
    <name evidence="2" type="ORF">M951_chr353</name>
</gene>
<dbReference type="AlphaFoldDB" id="A0A060DHG9"/>
<sequence>MHSNILTQHNIRNVKKLLFVYILSYKKYIENFIKLKYNFILPINNTIVSCQKNYTDACLLHKTLIIHYDLIIFQTLSEFIVNIFPSYKLKKYLLFNNYILNHIFRQYDNYILFINSNTIILKNIDLTIHLILFFIIYSSSILFFINNFIILKEFCLLCNLYYIFFYFFQVRK</sequence>
<dbReference type="Proteomes" id="UP000243670">
    <property type="component" value="Nucleomorph 3"/>
</dbReference>
<evidence type="ECO:0000256" key="1">
    <source>
        <dbReference type="SAM" id="Phobius"/>
    </source>
</evidence>
<keyword evidence="1" id="KW-0812">Transmembrane</keyword>
<keyword evidence="1" id="KW-1133">Transmembrane helix</keyword>
<accession>A0A060DHG9</accession>
<evidence type="ECO:0000313" key="2">
    <source>
        <dbReference type="EMBL" id="AIB09959.1"/>
    </source>
</evidence>
<geneLocation type="nucleomorph" evidence="2"/>
<protein>
    <submittedName>
        <fullName evidence="2">Uncharacterized protein</fullName>
    </submittedName>
</protein>
<keyword evidence="1" id="KW-0472">Membrane</keyword>
<feature type="transmembrane region" description="Helical" evidence="1">
    <location>
        <begin position="126"/>
        <end position="145"/>
    </location>
</feature>
<keyword evidence="2" id="KW-0542">Nucleomorph</keyword>
<proteinExistence type="predicted"/>
<evidence type="ECO:0000313" key="3">
    <source>
        <dbReference type="Proteomes" id="UP000243670"/>
    </source>
</evidence>
<reference evidence="2 3" key="1">
    <citation type="journal article" date="2014" name="BMC Genomics">
        <title>Nucleomorph and plastid genome sequences of the chlorarachniophyte Lotharella oceanica: convergent reductive evolution and frequent recombination in nucleomorph-bearing algae.</title>
        <authorList>
            <person name="Tanifuji G."/>
            <person name="Onodera N.T."/>
            <person name="Brown M.W."/>
            <person name="Curtis B.A."/>
            <person name="Roger A.J."/>
            <person name="Ka-Shu Wong G."/>
            <person name="Melkonian M."/>
            <person name="Archibald J.M."/>
        </authorList>
    </citation>
    <scope>NUCLEOTIDE SEQUENCE [LARGE SCALE GENOMIC DNA]</scope>
    <source>
        <strain evidence="2 3">CCMP622</strain>
    </source>
</reference>
<feature type="transmembrane region" description="Helical" evidence="1">
    <location>
        <begin position="151"/>
        <end position="168"/>
    </location>
</feature>
<organism evidence="2 3">
    <name type="scientific">Lotharella oceanica</name>
    <dbReference type="NCBI Taxonomy" id="641309"/>
    <lineage>
        <taxon>Eukaryota</taxon>
        <taxon>Sar</taxon>
        <taxon>Rhizaria</taxon>
        <taxon>Cercozoa</taxon>
        <taxon>Chlorarachniophyceae</taxon>
        <taxon>Lotharella</taxon>
    </lineage>
</organism>